<dbReference type="Proteomes" id="UP000319941">
    <property type="component" value="Unassembled WGS sequence"/>
</dbReference>
<protein>
    <submittedName>
        <fullName evidence="4">Putative selenate ABC transporter substrate-binding protein</fullName>
    </submittedName>
</protein>
<dbReference type="AlphaFoldDB" id="A0A558HXZ1"/>
<keyword evidence="5" id="KW-1185">Reference proteome</keyword>
<evidence type="ECO:0000256" key="2">
    <source>
        <dbReference type="ARBA" id="ARBA00022729"/>
    </source>
</evidence>
<comment type="similarity">
    <text evidence="1">Belongs to the phosphate/phosphite/phosphonate binding protein family.</text>
</comment>
<dbReference type="InterPro" id="IPR005770">
    <property type="entry name" value="PhnD"/>
</dbReference>
<evidence type="ECO:0000256" key="3">
    <source>
        <dbReference type="SAM" id="SignalP"/>
    </source>
</evidence>
<sequence length="293" mass="32285">MRWLAIAALTLFSTLPMNISQAQADTFKFTAIPDEDESRLVERFDKVADYLAEKLGVEVEYVPVKSYSAAVSAFRNDQIQMAWFGGLTGVQARQLVPGSIAIAQGTEDAAFRSYFIARRDLKLAGDASEPLDALPESIEGHTFTFGAKTSTSGRLMPEYYLREQFQEAPDEVFSRVGFSGDHSRTIALVAAGTYDVGAVNFAVWDAAVKDGKVDPAKVQILWQTPSYPDYQWTLRGDVDSRFGSEFTAHVTKALLDMKDPDLLESFPRSGFIPASNDDYAPIKAVGEQLGLLR</sequence>
<accession>A0A558HXZ1</accession>
<dbReference type="RefSeq" id="WP_144726503.1">
    <property type="nucleotide sequence ID" value="NZ_CAWOWR010000001.1"/>
</dbReference>
<organism evidence="4 5">
    <name type="scientific">Cobetia crustatorum</name>
    <dbReference type="NCBI Taxonomy" id="553385"/>
    <lineage>
        <taxon>Bacteria</taxon>
        <taxon>Pseudomonadati</taxon>
        <taxon>Pseudomonadota</taxon>
        <taxon>Gammaproteobacteria</taxon>
        <taxon>Oceanospirillales</taxon>
        <taxon>Halomonadaceae</taxon>
        <taxon>Cobetia</taxon>
    </lineage>
</organism>
<dbReference type="Pfam" id="PF12974">
    <property type="entry name" value="Phosphonate-bd"/>
    <property type="match status" value="1"/>
</dbReference>
<dbReference type="EMBL" id="VNFH01000001">
    <property type="protein sequence ID" value="TVU74013.1"/>
    <property type="molecule type" value="Genomic_DNA"/>
</dbReference>
<dbReference type="NCBIfam" id="TIGR01098">
    <property type="entry name" value="3A0109s03R"/>
    <property type="match status" value="1"/>
</dbReference>
<evidence type="ECO:0000256" key="1">
    <source>
        <dbReference type="ARBA" id="ARBA00007162"/>
    </source>
</evidence>
<comment type="caution">
    <text evidence="4">The sequence shown here is derived from an EMBL/GenBank/DDBJ whole genome shotgun (WGS) entry which is preliminary data.</text>
</comment>
<proteinExistence type="inferred from homology"/>
<dbReference type="SUPFAM" id="SSF53850">
    <property type="entry name" value="Periplasmic binding protein-like II"/>
    <property type="match status" value="1"/>
</dbReference>
<keyword evidence="2 3" id="KW-0732">Signal</keyword>
<dbReference type="GO" id="GO:0043190">
    <property type="term" value="C:ATP-binding cassette (ABC) transporter complex"/>
    <property type="evidence" value="ECO:0007669"/>
    <property type="project" value="InterPro"/>
</dbReference>
<gene>
    <name evidence="4" type="ORF">FQP86_02090</name>
</gene>
<dbReference type="OrthoDB" id="225238at2"/>
<dbReference type="CDD" id="cd13572">
    <property type="entry name" value="PBP2_PnhD_2"/>
    <property type="match status" value="1"/>
</dbReference>
<reference evidence="4 5" key="1">
    <citation type="submission" date="2019-07" db="EMBL/GenBank/DDBJ databases">
        <title>Diversity of Bacteria from Kongsfjorden, Arctic.</title>
        <authorList>
            <person name="Yu Y."/>
        </authorList>
    </citation>
    <scope>NUCLEOTIDE SEQUENCE [LARGE SCALE GENOMIC DNA]</scope>
    <source>
        <strain evidence="4 5">SM1923</strain>
    </source>
</reference>
<dbReference type="NCBIfam" id="TIGR04553">
    <property type="entry name" value="ABC_peri_selen"/>
    <property type="match status" value="1"/>
</dbReference>
<dbReference type="PANTHER" id="PTHR35841:SF1">
    <property type="entry name" value="PHOSPHONATES-BINDING PERIPLASMIC PROTEIN"/>
    <property type="match status" value="1"/>
</dbReference>
<dbReference type="GO" id="GO:0055085">
    <property type="term" value="P:transmembrane transport"/>
    <property type="evidence" value="ECO:0007669"/>
    <property type="project" value="InterPro"/>
</dbReference>
<dbReference type="STRING" id="553385.GCA_000591415_01831"/>
<feature type="signal peptide" evidence="3">
    <location>
        <begin position="1"/>
        <end position="24"/>
    </location>
</feature>
<name>A0A558HXZ1_9GAMM</name>
<dbReference type="Gene3D" id="3.40.190.10">
    <property type="entry name" value="Periplasmic binding protein-like II"/>
    <property type="match status" value="2"/>
</dbReference>
<dbReference type="PANTHER" id="PTHR35841">
    <property type="entry name" value="PHOSPHONATES-BINDING PERIPLASMIC PROTEIN"/>
    <property type="match status" value="1"/>
</dbReference>
<feature type="chain" id="PRO_5022113877" evidence="3">
    <location>
        <begin position="25"/>
        <end position="293"/>
    </location>
</feature>
<evidence type="ECO:0000313" key="4">
    <source>
        <dbReference type="EMBL" id="TVU74013.1"/>
    </source>
</evidence>
<evidence type="ECO:0000313" key="5">
    <source>
        <dbReference type="Proteomes" id="UP000319941"/>
    </source>
</evidence>
<dbReference type="InterPro" id="IPR030836">
    <property type="entry name" value="ABC_peri_PhnD-like"/>
</dbReference>